<evidence type="ECO:0000259" key="7">
    <source>
        <dbReference type="PROSITE" id="PS50809"/>
    </source>
</evidence>
<dbReference type="AlphaFoldDB" id="A0AA39CB36"/>
<sequence>MDSATGGFSSSSSSTSERVTEQRLRNPKCARCRNHGIISGLKGHKRFCAWKDCHCSCCLLVVERQRVMAAQVALRRQQQAQQNNLLKDNNRFSVNNLLSKIDNNNLRAHTGLSHHGRFKTNFHHQLEVCSTQTRISIMQNIHSNLNGVSNHSHTLIPNIRLFGSTLSNVEGETAKQISNSPTEVEKYYPVYSKIPWYGATTKLLNNDDEMKINSSSDNVQESESILTKANANPMNEIPKKSRLSFSVESIIGTMR</sequence>
<dbReference type="InterPro" id="IPR001275">
    <property type="entry name" value="DM_DNA-bd"/>
</dbReference>
<organism evidence="8 9">
    <name type="scientific">Microctonus hyperodae</name>
    <name type="common">Parasitoid wasp</name>
    <dbReference type="NCBI Taxonomy" id="165561"/>
    <lineage>
        <taxon>Eukaryota</taxon>
        <taxon>Metazoa</taxon>
        <taxon>Ecdysozoa</taxon>
        <taxon>Arthropoda</taxon>
        <taxon>Hexapoda</taxon>
        <taxon>Insecta</taxon>
        <taxon>Pterygota</taxon>
        <taxon>Neoptera</taxon>
        <taxon>Endopterygota</taxon>
        <taxon>Hymenoptera</taxon>
        <taxon>Apocrita</taxon>
        <taxon>Ichneumonoidea</taxon>
        <taxon>Braconidae</taxon>
        <taxon>Euphorinae</taxon>
        <taxon>Microctonus</taxon>
    </lineage>
</organism>
<comment type="caution">
    <text evidence="8">The sequence shown here is derived from an EMBL/GenBank/DDBJ whole genome shotgun (WGS) entry which is preliminary data.</text>
</comment>
<evidence type="ECO:0000313" key="9">
    <source>
        <dbReference type="Proteomes" id="UP001168972"/>
    </source>
</evidence>
<evidence type="ECO:0000256" key="4">
    <source>
        <dbReference type="ARBA" id="ARBA00023242"/>
    </source>
</evidence>
<dbReference type="SMART" id="SM00301">
    <property type="entry name" value="DM"/>
    <property type="match status" value="1"/>
</dbReference>
<protein>
    <recommendedName>
        <fullName evidence="7">DM domain-containing protein</fullName>
    </recommendedName>
</protein>
<dbReference type="GO" id="GO:0000981">
    <property type="term" value="F:DNA-binding transcription factor activity, RNA polymerase II-specific"/>
    <property type="evidence" value="ECO:0007669"/>
    <property type="project" value="TreeGrafter"/>
</dbReference>
<keyword evidence="9" id="KW-1185">Reference proteome</keyword>
<evidence type="ECO:0000256" key="5">
    <source>
        <dbReference type="PROSITE-ProRule" id="PRU00070"/>
    </source>
</evidence>
<reference evidence="8" key="1">
    <citation type="journal article" date="2023" name="bioRxiv">
        <title>Scaffold-level genome assemblies of two parasitoid biocontrol wasps reveal the parthenogenesis mechanism and an associated novel virus.</title>
        <authorList>
            <person name="Inwood S."/>
            <person name="Skelly J."/>
            <person name="Guhlin J."/>
            <person name="Harrop T."/>
            <person name="Goldson S."/>
            <person name="Dearden P."/>
        </authorList>
    </citation>
    <scope>NUCLEOTIDE SEQUENCE</scope>
    <source>
        <strain evidence="8">Lincoln</strain>
        <tissue evidence="8">Whole body</tissue>
    </source>
</reference>
<feature type="domain" description="DM" evidence="7">
    <location>
        <begin position="29"/>
        <end position="76"/>
    </location>
</feature>
<dbReference type="PROSITE" id="PS40000">
    <property type="entry name" value="DM_1"/>
    <property type="match status" value="1"/>
</dbReference>
<dbReference type="Gene3D" id="4.10.1040.10">
    <property type="entry name" value="DM DNA-binding domain"/>
    <property type="match status" value="1"/>
</dbReference>
<comment type="subcellular location">
    <subcellularLocation>
        <location evidence="5">Nucleus</location>
    </subcellularLocation>
</comment>
<gene>
    <name evidence="8" type="ORF">PV327_009630</name>
</gene>
<evidence type="ECO:0000256" key="3">
    <source>
        <dbReference type="ARBA" id="ARBA00023125"/>
    </source>
</evidence>
<dbReference type="SUPFAM" id="SSF82927">
    <property type="entry name" value="Cysteine-rich DNA binding domain, (DM domain)"/>
    <property type="match status" value="1"/>
</dbReference>
<evidence type="ECO:0000313" key="8">
    <source>
        <dbReference type="EMBL" id="KAK0161118.1"/>
    </source>
</evidence>
<evidence type="ECO:0000256" key="2">
    <source>
        <dbReference type="ARBA" id="ARBA00022833"/>
    </source>
</evidence>
<dbReference type="PANTHER" id="PTHR12322">
    <property type="entry name" value="DOUBLESEX AND MAB-3 RELATED TRANSCRIPTION FACTOR DMRT"/>
    <property type="match status" value="1"/>
</dbReference>
<keyword evidence="3 5" id="KW-0238">DNA-binding</keyword>
<feature type="region of interest" description="Disordered" evidence="6">
    <location>
        <begin position="1"/>
        <end position="22"/>
    </location>
</feature>
<dbReference type="Proteomes" id="UP001168972">
    <property type="component" value="Unassembled WGS sequence"/>
</dbReference>
<evidence type="ECO:0000256" key="1">
    <source>
        <dbReference type="ARBA" id="ARBA00022723"/>
    </source>
</evidence>
<keyword evidence="4 5" id="KW-0539">Nucleus</keyword>
<dbReference type="FunFam" id="4.10.1040.10:FF:000001">
    <property type="entry name" value="doublesex- and mab-3-related transcription factor 1"/>
    <property type="match status" value="1"/>
</dbReference>
<dbReference type="InterPro" id="IPR036407">
    <property type="entry name" value="DM_DNA-bd_sf"/>
</dbReference>
<dbReference type="GO" id="GO:0007548">
    <property type="term" value="P:sex differentiation"/>
    <property type="evidence" value="ECO:0007669"/>
    <property type="project" value="TreeGrafter"/>
</dbReference>
<feature type="DNA-binding region" description="DM" evidence="5">
    <location>
        <begin position="29"/>
        <end position="76"/>
    </location>
</feature>
<evidence type="ECO:0000256" key="6">
    <source>
        <dbReference type="SAM" id="MobiDB-lite"/>
    </source>
</evidence>
<proteinExistence type="predicted"/>
<dbReference type="Pfam" id="PF00751">
    <property type="entry name" value="DM"/>
    <property type="match status" value="1"/>
</dbReference>
<dbReference type="PROSITE" id="PS50809">
    <property type="entry name" value="DM_2"/>
    <property type="match status" value="1"/>
</dbReference>
<dbReference type="GO" id="GO:0046872">
    <property type="term" value="F:metal ion binding"/>
    <property type="evidence" value="ECO:0007669"/>
    <property type="project" value="UniProtKB-KW"/>
</dbReference>
<accession>A0AA39CB36</accession>
<reference evidence="8" key="2">
    <citation type="submission" date="2023-03" db="EMBL/GenBank/DDBJ databases">
        <authorList>
            <person name="Inwood S.N."/>
            <person name="Skelly J.G."/>
            <person name="Guhlin J."/>
            <person name="Harrop T.W.R."/>
            <person name="Goldson S.G."/>
            <person name="Dearden P.K."/>
        </authorList>
    </citation>
    <scope>NUCLEOTIDE SEQUENCE</scope>
    <source>
        <strain evidence="8">Lincoln</strain>
        <tissue evidence="8">Whole body</tissue>
    </source>
</reference>
<keyword evidence="1 5" id="KW-0479">Metal-binding</keyword>
<dbReference type="InterPro" id="IPR026607">
    <property type="entry name" value="DMRT"/>
</dbReference>
<dbReference type="EMBL" id="JAQQBR010001835">
    <property type="protein sequence ID" value="KAK0161118.1"/>
    <property type="molecule type" value="Genomic_DNA"/>
</dbReference>
<dbReference type="GO" id="GO:0005634">
    <property type="term" value="C:nucleus"/>
    <property type="evidence" value="ECO:0007669"/>
    <property type="project" value="UniProtKB-SubCell"/>
</dbReference>
<dbReference type="GO" id="GO:0000978">
    <property type="term" value="F:RNA polymerase II cis-regulatory region sequence-specific DNA binding"/>
    <property type="evidence" value="ECO:0007669"/>
    <property type="project" value="TreeGrafter"/>
</dbReference>
<name>A0AA39CB36_MICHY</name>
<keyword evidence="2 5" id="KW-0862">Zinc</keyword>
<dbReference type="PANTHER" id="PTHR12322:SF53">
    <property type="entry name" value="DOUBLESEX-MAB RELATED 11E"/>
    <property type="match status" value="1"/>
</dbReference>